<dbReference type="EMBL" id="JAIWYP010000013">
    <property type="protein sequence ID" value="KAH3714929.1"/>
    <property type="molecule type" value="Genomic_DNA"/>
</dbReference>
<evidence type="ECO:0000256" key="1">
    <source>
        <dbReference type="SAM" id="Phobius"/>
    </source>
</evidence>
<comment type="caution">
    <text evidence="2">The sequence shown here is derived from an EMBL/GenBank/DDBJ whole genome shotgun (WGS) entry which is preliminary data.</text>
</comment>
<dbReference type="AlphaFoldDB" id="A0A9D4C0L4"/>
<reference evidence="2" key="2">
    <citation type="submission" date="2020-11" db="EMBL/GenBank/DDBJ databases">
        <authorList>
            <person name="McCartney M.A."/>
            <person name="Auch B."/>
            <person name="Kono T."/>
            <person name="Mallez S."/>
            <person name="Becker A."/>
            <person name="Gohl D.M."/>
            <person name="Silverstein K.A.T."/>
            <person name="Koren S."/>
            <person name="Bechman K.B."/>
            <person name="Herman A."/>
            <person name="Abrahante J.E."/>
            <person name="Garbe J."/>
        </authorList>
    </citation>
    <scope>NUCLEOTIDE SEQUENCE</scope>
    <source>
        <strain evidence="2">Duluth1</strain>
        <tissue evidence="2">Whole animal</tissue>
    </source>
</reference>
<protein>
    <submittedName>
        <fullName evidence="2">Uncharacterized protein</fullName>
    </submittedName>
</protein>
<evidence type="ECO:0000313" key="3">
    <source>
        <dbReference type="Proteomes" id="UP000828390"/>
    </source>
</evidence>
<gene>
    <name evidence="2" type="ORF">DPMN_057631</name>
</gene>
<keyword evidence="1" id="KW-0812">Transmembrane</keyword>
<dbReference type="Proteomes" id="UP000828390">
    <property type="component" value="Unassembled WGS sequence"/>
</dbReference>
<name>A0A9D4C0L4_DREPO</name>
<keyword evidence="3" id="KW-1185">Reference proteome</keyword>
<accession>A0A9D4C0L4</accession>
<keyword evidence="1" id="KW-1133">Transmembrane helix</keyword>
<organism evidence="2 3">
    <name type="scientific">Dreissena polymorpha</name>
    <name type="common">Zebra mussel</name>
    <name type="synonym">Mytilus polymorpha</name>
    <dbReference type="NCBI Taxonomy" id="45954"/>
    <lineage>
        <taxon>Eukaryota</taxon>
        <taxon>Metazoa</taxon>
        <taxon>Spiralia</taxon>
        <taxon>Lophotrochozoa</taxon>
        <taxon>Mollusca</taxon>
        <taxon>Bivalvia</taxon>
        <taxon>Autobranchia</taxon>
        <taxon>Heteroconchia</taxon>
        <taxon>Euheterodonta</taxon>
        <taxon>Imparidentia</taxon>
        <taxon>Neoheterodontei</taxon>
        <taxon>Myida</taxon>
        <taxon>Dreissenoidea</taxon>
        <taxon>Dreissenidae</taxon>
        <taxon>Dreissena</taxon>
    </lineage>
</organism>
<reference evidence="2" key="1">
    <citation type="journal article" date="2019" name="bioRxiv">
        <title>The Genome of the Zebra Mussel, Dreissena polymorpha: A Resource for Invasive Species Research.</title>
        <authorList>
            <person name="McCartney M.A."/>
            <person name="Auch B."/>
            <person name="Kono T."/>
            <person name="Mallez S."/>
            <person name="Zhang Y."/>
            <person name="Obille A."/>
            <person name="Becker A."/>
            <person name="Abrahante J.E."/>
            <person name="Garbe J."/>
            <person name="Badalamenti J.P."/>
            <person name="Herman A."/>
            <person name="Mangelson H."/>
            <person name="Liachko I."/>
            <person name="Sullivan S."/>
            <person name="Sone E.D."/>
            <person name="Koren S."/>
            <person name="Silverstein K.A.T."/>
            <person name="Beckman K.B."/>
            <person name="Gohl D.M."/>
        </authorList>
    </citation>
    <scope>NUCLEOTIDE SEQUENCE</scope>
    <source>
        <strain evidence="2">Duluth1</strain>
        <tissue evidence="2">Whole animal</tissue>
    </source>
</reference>
<proteinExistence type="predicted"/>
<evidence type="ECO:0000313" key="2">
    <source>
        <dbReference type="EMBL" id="KAH3714929.1"/>
    </source>
</evidence>
<sequence length="60" mass="7089">MIELLYQREAWFQLKYFMTVVTVSLVKVLLKREFVRFISRKGTAASEKEEFISQATVQNS</sequence>
<keyword evidence="1" id="KW-0472">Membrane</keyword>
<feature type="transmembrane region" description="Helical" evidence="1">
    <location>
        <begin position="12"/>
        <end position="30"/>
    </location>
</feature>